<dbReference type="Pfam" id="PF13530">
    <property type="entry name" value="SCP2_2"/>
    <property type="match status" value="1"/>
</dbReference>
<dbReference type="Gene3D" id="3.40.630.30">
    <property type="match status" value="2"/>
</dbReference>
<evidence type="ECO:0000256" key="4">
    <source>
        <dbReference type="HAMAP-Rule" id="MF_01812"/>
    </source>
</evidence>
<dbReference type="NCBIfam" id="NF002367">
    <property type="entry name" value="PRK01346.1-4"/>
    <property type="match status" value="1"/>
</dbReference>
<dbReference type="Pfam" id="PF13527">
    <property type="entry name" value="Acetyltransf_9"/>
    <property type="match status" value="1"/>
</dbReference>
<dbReference type="AlphaFoldDB" id="A0A975S4W6"/>
<dbReference type="InterPro" id="IPR041380">
    <property type="entry name" value="Acetyltransf_17"/>
</dbReference>
<dbReference type="PANTHER" id="PTHR37817">
    <property type="entry name" value="N-ACETYLTRANSFERASE EIS"/>
    <property type="match status" value="1"/>
</dbReference>
<dbReference type="Pfam" id="PF17668">
    <property type="entry name" value="Acetyltransf_17"/>
    <property type="match status" value="1"/>
</dbReference>
<dbReference type="Proteomes" id="UP000680588">
    <property type="component" value="Chromosome"/>
</dbReference>
<protein>
    <submittedName>
        <fullName evidence="7">GNAT family N-acetyltransferase</fullName>
    </submittedName>
</protein>
<dbReference type="HAMAP" id="MF_01812">
    <property type="entry name" value="Eis"/>
    <property type="match status" value="1"/>
</dbReference>
<sequence length="431" mass="47497">MQINVRPPSRAEMSNYYKALPSGNGLPSWEAAPAAWHGGSEPWPQPRQPATAEQLEAWADSSEKNQNFHPVAAFADGRLVGASAMLSFEVTVPGSLQLPMAGVTGTGVLATHRRRGLLRKMMQTMFDAAIERGEPISMLSASEGSIYGRFGFSPATYRTRWEIERSQAELFPLEDTIGSLELIGASEARAIWPVLHERVRHSRVGELSAQPGRWNGLSDTASGTDSPLRYLVHRDSTGTVDGIANFKLPWSRTVDDVGTLVVEALEATNPSAYRALWHLLLDFDLTRKVVAHSRPRDEPLRQMLRNPRAMRITRQSDNLWMRILDVPAALAARTYSTPDTIAFSVQTDEMVPNNVGTWRLEADVTGAFCVRTNDAPDLTLDIQALGALYLGGMSAQLLAAAGRIRSDQTSSIEKLSRMFRTDPEPHNSFGF</sequence>
<comment type="subunit">
    <text evidence="4">Homohexamer; trimer of dimers.</text>
</comment>
<name>A0A975S4W6_9MICC</name>
<evidence type="ECO:0000313" key="7">
    <source>
        <dbReference type="EMBL" id="QWQ35066.1"/>
    </source>
</evidence>
<feature type="binding site" evidence="4">
    <location>
        <begin position="114"/>
        <end position="119"/>
    </location>
    <ligand>
        <name>acetyl-CoA</name>
        <dbReference type="ChEBI" id="CHEBI:57288"/>
    </ligand>
</feature>
<dbReference type="GO" id="GO:0030649">
    <property type="term" value="P:aminoglycoside antibiotic catabolic process"/>
    <property type="evidence" value="ECO:0007669"/>
    <property type="project" value="TreeGrafter"/>
</dbReference>
<dbReference type="InterPro" id="IPR022902">
    <property type="entry name" value="NAcTrfase_Eis"/>
</dbReference>
<dbReference type="Gene3D" id="3.30.1050.10">
    <property type="entry name" value="SCP2 sterol-binding domain"/>
    <property type="match status" value="1"/>
</dbReference>
<evidence type="ECO:0000256" key="2">
    <source>
        <dbReference type="ARBA" id="ARBA00022679"/>
    </source>
</evidence>
<comment type="caution">
    <text evidence="4">Lacks conserved residue(s) required for the propagation of feature annotation.</text>
</comment>
<dbReference type="InterPro" id="IPR000182">
    <property type="entry name" value="GNAT_dom"/>
</dbReference>
<keyword evidence="2 4" id="KW-0808">Transferase</keyword>
<organism evidence="7 8">
    <name type="scientific">Arthrobacter sunyaminii</name>
    <dbReference type="NCBI Taxonomy" id="2816859"/>
    <lineage>
        <taxon>Bacteria</taxon>
        <taxon>Bacillati</taxon>
        <taxon>Actinomycetota</taxon>
        <taxon>Actinomycetes</taxon>
        <taxon>Micrococcales</taxon>
        <taxon>Micrococcaceae</taxon>
        <taxon>Arthrobacter</taxon>
    </lineage>
</organism>
<keyword evidence="3 4" id="KW-0012">Acyltransferase</keyword>
<dbReference type="KEGG" id="asun:KG104_11080"/>
<evidence type="ECO:0000256" key="5">
    <source>
        <dbReference type="SAM" id="MobiDB-lite"/>
    </source>
</evidence>
<feature type="binding site" evidence="4">
    <location>
        <begin position="142"/>
        <end position="143"/>
    </location>
    <ligand>
        <name>acetyl-CoA</name>
        <dbReference type="ChEBI" id="CHEBI:57288"/>
    </ligand>
</feature>
<dbReference type="PANTHER" id="PTHR37817:SF1">
    <property type="entry name" value="N-ACETYLTRANSFERASE EIS"/>
    <property type="match status" value="1"/>
</dbReference>
<comment type="similarity">
    <text evidence="1 4">Belongs to the acetyltransferase Eis family.</text>
</comment>
<accession>A0A975S4W6</accession>
<feature type="active site" description="Proton donor" evidence="4">
    <location>
        <position position="147"/>
    </location>
</feature>
<dbReference type="InterPro" id="IPR016181">
    <property type="entry name" value="Acyl_CoA_acyltransferase"/>
</dbReference>
<dbReference type="EMBL" id="CP076456">
    <property type="protein sequence ID" value="QWQ35066.1"/>
    <property type="molecule type" value="Genomic_DNA"/>
</dbReference>
<dbReference type="InterPro" id="IPR025559">
    <property type="entry name" value="Eis_dom"/>
</dbReference>
<feature type="domain" description="N-acetyltransferase" evidence="6">
    <location>
        <begin position="14"/>
        <end position="174"/>
    </location>
</feature>
<dbReference type="SUPFAM" id="SSF55729">
    <property type="entry name" value="Acyl-CoA N-acyltransferases (Nat)"/>
    <property type="match status" value="1"/>
</dbReference>
<dbReference type="GO" id="GO:0034069">
    <property type="term" value="F:aminoglycoside N-acetyltransferase activity"/>
    <property type="evidence" value="ECO:0007669"/>
    <property type="project" value="TreeGrafter"/>
</dbReference>
<feature type="active site" description="Proton acceptor; via carboxylate" evidence="4">
    <location>
        <position position="431"/>
    </location>
</feature>
<dbReference type="RefSeq" id="WP_207347041.1">
    <property type="nucleotide sequence ID" value="NZ_CP076456.1"/>
</dbReference>
<feature type="region of interest" description="Disordered" evidence="5">
    <location>
        <begin position="31"/>
        <end position="54"/>
    </location>
</feature>
<evidence type="ECO:0000256" key="3">
    <source>
        <dbReference type="ARBA" id="ARBA00023315"/>
    </source>
</evidence>
<gene>
    <name evidence="7" type="ORF">KG104_11080</name>
</gene>
<evidence type="ECO:0000313" key="8">
    <source>
        <dbReference type="Proteomes" id="UP000680588"/>
    </source>
</evidence>
<dbReference type="CDD" id="cd04301">
    <property type="entry name" value="NAT_SF"/>
    <property type="match status" value="1"/>
</dbReference>
<keyword evidence="8" id="KW-1185">Reference proteome</keyword>
<dbReference type="InterPro" id="IPR036527">
    <property type="entry name" value="SCP2_sterol-bd_dom_sf"/>
</dbReference>
<evidence type="ECO:0000259" key="6">
    <source>
        <dbReference type="PROSITE" id="PS51186"/>
    </source>
</evidence>
<reference evidence="7" key="1">
    <citation type="submission" date="2021-06" db="EMBL/GenBank/DDBJ databases">
        <title>Novel species in genus Arthrobacter.</title>
        <authorList>
            <person name="Zhang G."/>
        </authorList>
    </citation>
    <scope>NUCLEOTIDE SEQUENCE</scope>
    <source>
        <strain evidence="7">Zg-ZUI122</strain>
    </source>
</reference>
<evidence type="ECO:0000256" key="1">
    <source>
        <dbReference type="ARBA" id="ARBA00009213"/>
    </source>
</evidence>
<proteinExistence type="inferred from homology"/>
<dbReference type="PROSITE" id="PS51186">
    <property type="entry name" value="GNAT"/>
    <property type="match status" value="1"/>
</dbReference>
<dbReference type="SUPFAM" id="SSF55718">
    <property type="entry name" value="SCP-like"/>
    <property type="match status" value="1"/>
</dbReference>
<dbReference type="InterPro" id="IPR051554">
    <property type="entry name" value="Acetyltransferase_Eis"/>
</dbReference>